<reference evidence="1 2" key="1">
    <citation type="submission" date="2016-10" db="EMBL/GenBank/DDBJ databases">
        <authorList>
            <person name="de Groot N.N."/>
        </authorList>
    </citation>
    <scope>NUCLEOTIDE SEQUENCE [LARGE SCALE GENOMIC DNA]</scope>
    <source>
        <strain evidence="1 2">DSM 29340</strain>
    </source>
</reference>
<keyword evidence="2" id="KW-1185">Reference proteome</keyword>
<dbReference type="Proteomes" id="UP000199379">
    <property type="component" value="Unassembled WGS sequence"/>
</dbReference>
<dbReference type="EMBL" id="FNYD01000005">
    <property type="protein sequence ID" value="SEJ59039.1"/>
    <property type="molecule type" value="Genomic_DNA"/>
</dbReference>
<dbReference type="RefSeq" id="WP_244892198.1">
    <property type="nucleotide sequence ID" value="NZ_FNYD01000005.1"/>
</dbReference>
<dbReference type="STRING" id="1227549.SAMN05444007_105317"/>
<evidence type="ECO:0000313" key="1">
    <source>
        <dbReference type="EMBL" id="SEJ59039.1"/>
    </source>
</evidence>
<evidence type="ECO:0000313" key="2">
    <source>
        <dbReference type="Proteomes" id="UP000199379"/>
    </source>
</evidence>
<organism evidence="1 2">
    <name type="scientific">Cribrihabitans marinus</name>
    <dbReference type="NCBI Taxonomy" id="1227549"/>
    <lineage>
        <taxon>Bacteria</taxon>
        <taxon>Pseudomonadati</taxon>
        <taxon>Pseudomonadota</taxon>
        <taxon>Alphaproteobacteria</taxon>
        <taxon>Rhodobacterales</taxon>
        <taxon>Paracoccaceae</taxon>
        <taxon>Cribrihabitans</taxon>
    </lineage>
</organism>
<sequence>MPDHKTLLRDIRGELEQPAFGMAAAMQPTVPMPGAARPPVVIQNMPSHAEIQRGEKDLQLF</sequence>
<dbReference type="AlphaFoldDB" id="A0A1H7A024"/>
<protein>
    <submittedName>
        <fullName evidence="1">Tryptophan halogenase</fullName>
    </submittedName>
</protein>
<accession>A0A1H7A024</accession>
<proteinExistence type="predicted"/>
<name>A0A1H7A024_9RHOB</name>
<gene>
    <name evidence="1" type="ORF">SAMN05444007_105317</name>
</gene>